<evidence type="ECO:0000256" key="5">
    <source>
        <dbReference type="ARBA" id="ARBA00022679"/>
    </source>
</evidence>
<evidence type="ECO:0000256" key="9">
    <source>
        <dbReference type="ARBA" id="ARBA00022786"/>
    </source>
</evidence>
<dbReference type="GO" id="GO:0016567">
    <property type="term" value="P:protein ubiquitination"/>
    <property type="evidence" value="ECO:0007669"/>
    <property type="project" value="UniProtKB-UniPathway"/>
</dbReference>
<reference evidence="18" key="1">
    <citation type="journal article" date="2016" name="Nature">
        <title>The genome of the seagrass Zostera marina reveals angiosperm adaptation to the sea.</title>
        <authorList>
            <person name="Olsen J.L."/>
            <person name="Rouze P."/>
            <person name="Verhelst B."/>
            <person name="Lin Y.-C."/>
            <person name="Bayer T."/>
            <person name="Collen J."/>
            <person name="Dattolo E."/>
            <person name="De Paoli E."/>
            <person name="Dittami S."/>
            <person name="Maumus F."/>
            <person name="Michel G."/>
            <person name="Kersting A."/>
            <person name="Lauritano C."/>
            <person name="Lohaus R."/>
            <person name="Toepel M."/>
            <person name="Tonon T."/>
            <person name="Vanneste K."/>
            <person name="Amirebrahimi M."/>
            <person name="Brakel J."/>
            <person name="Bostroem C."/>
            <person name="Chovatia M."/>
            <person name="Grimwood J."/>
            <person name="Jenkins J.W."/>
            <person name="Jueterbock A."/>
            <person name="Mraz A."/>
            <person name="Stam W.T."/>
            <person name="Tice H."/>
            <person name="Bornberg-Bauer E."/>
            <person name="Green P.J."/>
            <person name="Pearson G.A."/>
            <person name="Procaccini G."/>
            <person name="Duarte C.M."/>
            <person name="Schmutz J."/>
            <person name="Reusch T.B.H."/>
            <person name="Van de Peer Y."/>
        </authorList>
    </citation>
    <scope>NUCLEOTIDE SEQUENCE [LARGE SCALE GENOMIC DNA]</scope>
    <source>
        <strain evidence="18">cv. Finnish</strain>
    </source>
</reference>
<keyword evidence="10" id="KW-0862">Zinc</keyword>
<sequence>MALEVTGELVVSVVLFVFVIVAFIIFIYIFTKYNLVENGQNQPSNIDIVDREDMEYCSDGLDLMILRNLPVHVHKAVVNSKEFSHCSVCLTEVVDGEKIRLLPRCNHVFHMNCIDMWFRSHSTCPLCREIVGTVSENMLLSESRILPVNVLFWGRREHINNSDGRELEEITTGTSPSPYDTPSTSNGNETTREEVKSSMQSLPKRIVSFWCRENNVDVDINSEDLKYYDSCTF</sequence>
<evidence type="ECO:0000256" key="12">
    <source>
        <dbReference type="ARBA" id="ARBA00023136"/>
    </source>
</evidence>
<evidence type="ECO:0000256" key="1">
    <source>
        <dbReference type="ARBA" id="ARBA00000900"/>
    </source>
</evidence>
<gene>
    <name evidence="17" type="ORF">ZOSMA_149G00310</name>
</gene>
<evidence type="ECO:0000259" key="16">
    <source>
        <dbReference type="PROSITE" id="PS50089"/>
    </source>
</evidence>
<evidence type="ECO:0000256" key="2">
    <source>
        <dbReference type="ARBA" id="ARBA00004167"/>
    </source>
</evidence>
<dbReference type="PROSITE" id="PS50089">
    <property type="entry name" value="ZF_RING_2"/>
    <property type="match status" value="1"/>
</dbReference>
<dbReference type="UniPathway" id="UPA00143"/>
<keyword evidence="11 15" id="KW-1133">Transmembrane helix</keyword>
<evidence type="ECO:0000256" key="7">
    <source>
        <dbReference type="ARBA" id="ARBA00022723"/>
    </source>
</evidence>
<dbReference type="Proteomes" id="UP000036987">
    <property type="component" value="Unassembled WGS sequence"/>
</dbReference>
<dbReference type="PANTHER" id="PTHR46913">
    <property type="entry name" value="RING-H2 FINGER PROTEIN ATL16"/>
    <property type="match status" value="1"/>
</dbReference>
<protein>
    <recommendedName>
        <fullName evidence="4">RING-type E3 ubiquitin transferase</fullName>
        <ecNumber evidence="4">2.3.2.27</ecNumber>
    </recommendedName>
</protein>
<evidence type="ECO:0000256" key="8">
    <source>
        <dbReference type="ARBA" id="ARBA00022771"/>
    </source>
</evidence>
<dbReference type="InterPro" id="IPR044600">
    <property type="entry name" value="ATL1/ATL16-like"/>
</dbReference>
<dbReference type="InterPro" id="IPR001841">
    <property type="entry name" value="Znf_RING"/>
</dbReference>
<dbReference type="EC" id="2.3.2.27" evidence="4"/>
<keyword evidence="18" id="KW-1185">Reference proteome</keyword>
<organism evidence="17 18">
    <name type="scientific">Zostera marina</name>
    <name type="common">Eelgrass</name>
    <dbReference type="NCBI Taxonomy" id="29655"/>
    <lineage>
        <taxon>Eukaryota</taxon>
        <taxon>Viridiplantae</taxon>
        <taxon>Streptophyta</taxon>
        <taxon>Embryophyta</taxon>
        <taxon>Tracheophyta</taxon>
        <taxon>Spermatophyta</taxon>
        <taxon>Magnoliopsida</taxon>
        <taxon>Liliopsida</taxon>
        <taxon>Zosteraceae</taxon>
        <taxon>Zostera</taxon>
    </lineage>
</organism>
<dbReference type="OrthoDB" id="8062037at2759"/>
<comment type="pathway">
    <text evidence="3">Protein modification; protein ubiquitination.</text>
</comment>
<evidence type="ECO:0000256" key="6">
    <source>
        <dbReference type="ARBA" id="ARBA00022692"/>
    </source>
</evidence>
<dbReference type="STRING" id="29655.A0A0K9PWY5"/>
<name>A0A0K9PWY5_ZOSMR</name>
<accession>A0A0K9PWY5</accession>
<proteinExistence type="predicted"/>
<keyword evidence="12 15" id="KW-0472">Membrane</keyword>
<dbReference type="OMA" id="GRREHIN"/>
<dbReference type="GO" id="GO:0016020">
    <property type="term" value="C:membrane"/>
    <property type="evidence" value="ECO:0007669"/>
    <property type="project" value="UniProtKB-SubCell"/>
</dbReference>
<evidence type="ECO:0000256" key="15">
    <source>
        <dbReference type="SAM" id="Phobius"/>
    </source>
</evidence>
<feature type="domain" description="RING-type" evidence="16">
    <location>
        <begin position="86"/>
        <end position="128"/>
    </location>
</feature>
<feature type="transmembrane region" description="Helical" evidence="15">
    <location>
        <begin position="9"/>
        <end position="30"/>
    </location>
</feature>
<comment type="catalytic activity">
    <reaction evidence="1">
        <text>S-ubiquitinyl-[E2 ubiquitin-conjugating enzyme]-L-cysteine + [acceptor protein]-L-lysine = [E2 ubiquitin-conjugating enzyme]-L-cysteine + N(6)-ubiquitinyl-[acceptor protein]-L-lysine.</text>
        <dbReference type="EC" id="2.3.2.27"/>
    </reaction>
</comment>
<keyword evidence="6 15" id="KW-0812">Transmembrane</keyword>
<feature type="region of interest" description="Disordered" evidence="14">
    <location>
        <begin position="163"/>
        <end position="199"/>
    </location>
</feature>
<dbReference type="SMART" id="SM00184">
    <property type="entry name" value="RING"/>
    <property type="match status" value="1"/>
</dbReference>
<evidence type="ECO:0000256" key="3">
    <source>
        <dbReference type="ARBA" id="ARBA00004906"/>
    </source>
</evidence>
<evidence type="ECO:0000256" key="4">
    <source>
        <dbReference type="ARBA" id="ARBA00012483"/>
    </source>
</evidence>
<feature type="compositionally biased region" description="Low complexity" evidence="14">
    <location>
        <begin position="171"/>
        <end position="185"/>
    </location>
</feature>
<evidence type="ECO:0000256" key="11">
    <source>
        <dbReference type="ARBA" id="ARBA00022989"/>
    </source>
</evidence>
<keyword evidence="8 13" id="KW-0863">Zinc-finger</keyword>
<comment type="caution">
    <text evidence="17">The sequence shown here is derived from an EMBL/GenBank/DDBJ whole genome shotgun (WGS) entry which is preliminary data.</text>
</comment>
<dbReference type="EMBL" id="LFYR01000584">
    <property type="protein sequence ID" value="KMZ73444.1"/>
    <property type="molecule type" value="Genomic_DNA"/>
</dbReference>
<dbReference type="Pfam" id="PF13639">
    <property type="entry name" value="zf-RING_2"/>
    <property type="match status" value="1"/>
</dbReference>
<dbReference type="Gene3D" id="3.30.40.10">
    <property type="entry name" value="Zinc/RING finger domain, C3HC4 (zinc finger)"/>
    <property type="match status" value="1"/>
</dbReference>
<dbReference type="GO" id="GO:0008270">
    <property type="term" value="F:zinc ion binding"/>
    <property type="evidence" value="ECO:0007669"/>
    <property type="project" value="UniProtKB-KW"/>
</dbReference>
<dbReference type="PANTHER" id="PTHR46913:SF1">
    <property type="entry name" value="RING-H2 FINGER PROTEIN ATL16"/>
    <property type="match status" value="1"/>
</dbReference>
<dbReference type="AlphaFoldDB" id="A0A0K9PWY5"/>
<evidence type="ECO:0000256" key="14">
    <source>
        <dbReference type="SAM" id="MobiDB-lite"/>
    </source>
</evidence>
<dbReference type="GO" id="GO:0061630">
    <property type="term" value="F:ubiquitin protein ligase activity"/>
    <property type="evidence" value="ECO:0007669"/>
    <property type="project" value="UniProtKB-EC"/>
</dbReference>
<keyword evidence="7" id="KW-0479">Metal-binding</keyword>
<keyword evidence="5" id="KW-0808">Transferase</keyword>
<evidence type="ECO:0000313" key="17">
    <source>
        <dbReference type="EMBL" id="KMZ73444.1"/>
    </source>
</evidence>
<dbReference type="InterPro" id="IPR013083">
    <property type="entry name" value="Znf_RING/FYVE/PHD"/>
</dbReference>
<evidence type="ECO:0000313" key="18">
    <source>
        <dbReference type="Proteomes" id="UP000036987"/>
    </source>
</evidence>
<comment type="subcellular location">
    <subcellularLocation>
        <location evidence="2">Membrane</location>
        <topology evidence="2">Single-pass membrane protein</topology>
    </subcellularLocation>
</comment>
<keyword evidence="9" id="KW-0833">Ubl conjugation pathway</keyword>
<evidence type="ECO:0000256" key="13">
    <source>
        <dbReference type="PROSITE-ProRule" id="PRU00175"/>
    </source>
</evidence>
<dbReference type="CDD" id="cd16461">
    <property type="entry name" value="RING-H2_EL5-like"/>
    <property type="match status" value="1"/>
</dbReference>
<dbReference type="SUPFAM" id="SSF57850">
    <property type="entry name" value="RING/U-box"/>
    <property type="match status" value="1"/>
</dbReference>
<evidence type="ECO:0000256" key="10">
    <source>
        <dbReference type="ARBA" id="ARBA00022833"/>
    </source>
</evidence>